<dbReference type="Proteomes" id="UP001408789">
    <property type="component" value="Unassembled WGS sequence"/>
</dbReference>
<organism evidence="2 3">
    <name type="scientific">Deinandra increscens subsp. villosa</name>
    <dbReference type="NCBI Taxonomy" id="3103831"/>
    <lineage>
        <taxon>Eukaryota</taxon>
        <taxon>Viridiplantae</taxon>
        <taxon>Streptophyta</taxon>
        <taxon>Embryophyta</taxon>
        <taxon>Tracheophyta</taxon>
        <taxon>Spermatophyta</taxon>
        <taxon>Magnoliopsida</taxon>
        <taxon>eudicotyledons</taxon>
        <taxon>Gunneridae</taxon>
        <taxon>Pentapetalae</taxon>
        <taxon>asterids</taxon>
        <taxon>campanulids</taxon>
        <taxon>Asterales</taxon>
        <taxon>Asteraceae</taxon>
        <taxon>Asteroideae</taxon>
        <taxon>Heliantheae alliance</taxon>
        <taxon>Madieae</taxon>
        <taxon>Madiinae</taxon>
        <taxon>Deinandra</taxon>
    </lineage>
</organism>
<reference evidence="2 3" key="1">
    <citation type="submission" date="2024-04" db="EMBL/GenBank/DDBJ databases">
        <title>The reference genome of an endangered Asteraceae, Deinandra increscens subsp. villosa, native to the Central Coast of California.</title>
        <authorList>
            <person name="Guilliams M."/>
            <person name="Hasenstab-Lehman K."/>
            <person name="Meyer R."/>
            <person name="Mcevoy S."/>
        </authorList>
    </citation>
    <scope>NUCLEOTIDE SEQUENCE [LARGE SCALE GENOMIC DNA]</scope>
    <source>
        <tissue evidence="2">Leaf</tissue>
    </source>
</reference>
<dbReference type="PANTHER" id="PTHR48235:SF1">
    <property type="entry name" value="OS01G0916700 PROTEIN"/>
    <property type="match status" value="1"/>
</dbReference>
<dbReference type="PANTHER" id="PTHR48235">
    <property type="entry name" value="OS01G0916700 PROTEIN"/>
    <property type="match status" value="1"/>
</dbReference>
<evidence type="ECO:0000313" key="2">
    <source>
        <dbReference type="EMBL" id="KAK9075975.1"/>
    </source>
</evidence>
<keyword evidence="3" id="KW-1185">Reference proteome</keyword>
<proteinExistence type="predicted"/>
<evidence type="ECO:0000313" key="3">
    <source>
        <dbReference type="Proteomes" id="UP001408789"/>
    </source>
</evidence>
<sequence>MDSSAKRESLPPAPASSHRTFFHHHHSPHYLDLSPDCPQHGGYHFRPISHHHRHSAAANGHHHLELSPDCPLHGHLLPPCPIHTSNFHSNYHSATSFPIIPNFSSFPPPRNPNFNNLNSVQPGEDVNSKSEALMMNGRNEEDEDENEDVNEEEEEFIFVLTDEWKEFFAKSEAKRRLAKKQAKKKGKA</sequence>
<protein>
    <submittedName>
        <fullName evidence="2">Uncharacterized protein</fullName>
    </submittedName>
</protein>
<feature type="region of interest" description="Disordered" evidence="1">
    <location>
        <begin position="1"/>
        <end position="21"/>
    </location>
</feature>
<dbReference type="EMBL" id="JBCNJP010000007">
    <property type="protein sequence ID" value="KAK9075975.1"/>
    <property type="molecule type" value="Genomic_DNA"/>
</dbReference>
<accession>A0AAP0HAT0</accession>
<comment type="caution">
    <text evidence="2">The sequence shown here is derived from an EMBL/GenBank/DDBJ whole genome shotgun (WGS) entry which is preliminary data.</text>
</comment>
<dbReference type="AlphaFoldDB" id="A0AAP0HAT0"/>
<gene>
    <name evidence="2" type="ORF">SSX86_004305</name>
</gene>
<evidence type="ECO:0000256" key="1">
    <source>
        <dbReference type="SAM" id="MobiDB-lite"/>
    </source>
</evidence>
<name>A0AAP0HAT0_9ASTR</name>